<evidence type="ECO:0000313" key="2">
    <source>
        <dbReference type="EMBL" id="MBS0025076.1"/>
    </source>
</evidence>
<dbReference type="RefSeq" id="WP_211544468.1">
    <property type="nucleotide sequence ID" value="NZ_CBDREF010000005.1"/>
</dbReference>
<feature type="transmembrane region" description="Helical" evidence="1">
    <location>
        <begin position="50"/>
        <end position="80"/>
    </location>
</feature>
<keyword evidence="1" id="KW-0472">Membrane</keyword>
<evidence type="ECO:0000256" key="1">
    <source>
        <dbReference type="SAM" id="Phobius"/>
    </source>
</evidence>
<keyword evidence="1" id="KW-1133">Transmembrane helix</keyword>
<proteinExistence type="predicted"/>
<dbReference type="Gene3D" id="1.20.225.10">
    <property type="entry name" value="Bacteriocin AS-48"/>
    <property type="match status" value="1"/>
</dbReference>
<gene>
    <name evidence="2" type="ORF">KE274_13280</name>
</gene>
<dbReference type="InterPro" id="IPR009086">
    <property type="entry name" value="Bacteriocin_AS48"/>
</dbReference>
<comment type="caution">
    <text evidence="2">The sequence shown here is derived from an EMBL/GenBank/DDBJ whole genome shotgun (WGS) entry which is preliminary data.</text>
</comment>
<evidence type="ECO:0008006" key="4">
    <source>
        <dbReference type="Google" id="ProtNLM"/>
    </source>
</evidence>
<organism evidence="2 3">
    <name type="scientific">Microbacterium paraoxydans</name>
    <dbReference type="NCBI Taxonomy" id="199592"/>
    <lineage>
        <taxon>Bacteria</taxon>
        <taxon>Bacillati</taxon>
        <taxon>Actinomycetota</taxon>
        <taxon>Actinomycetes</taxon>
        <taxon>Micrococcales</taxon>
        <taxon>Microbacteriaceae</taxon>
        <taxon>Microbacterium</taxon>
    </lineage>
</organism>
<evidence type="ECO:0000313" key="3">
    <source>
        <dbReference type="Proteomes" id="UP000678243"/>
    </source>
</evidence>
<keyword evidence="1" id="KW-0812">Transmembrane</keyword>
<accession>A0ABS5IQ58</accession>
<feature type="transmembrane region" description="Helical" evidence="1">
    <location>
        <begin position="12"/>
        <end position="38"/>
    </location>
</feature>
<dbReference type="EMBL" id="JAGTUK010000003">
    <property type="protein sequence ID" value="MBS0025076.1"/>
    <property type="molecule type" value="Genomic_DNA"/>
</dbReference>
<protein>
    <recommendedName>
        <fullName evidence="4">Circular bacteriocin, circularin A/uberolysin family</fullName>
    </recommendedName>
</protein>
<sequence>MQNPITESRTSRGTITAAAVVAALGLVFAGLSAAYIAGMFGLSTAVASQIVNAITVGGAVLAIAMAVVSGGIAGAVVATARWAITAWGKKAAVA</sequence>
<reference evidence="2 3" key="1">
    <citation type="submission" date="2021-04" db="EMBL/GenBank/DDBJ databases">
        <title>Whole genome analysis of root endophytic bacterium Microbacterium paraoxydans ku-mp colonizing RP-bio226 rice variety.</title>
        <authorList>
            <person name="Ulaganathan K."/>
            <person name="Latha B."/>
        </authorList>
    </citation>
    <scope>NUCLEOTIDE SEQUENCE [LARGE SCALE GENOMIC DNA]</scope>
    <source>
        <strain evidence="3">ku-mp</strain>
    </source>
</reference>
<dbReference type="Proteomes" id="UP000678243">
    <property type="component" value="Unassembled WGS sequence"/>
</dbReference>
<keyword evidence="3" id="KW-1185">Reference proteome</keyword>
<name>A0ABS5IQ58_9MICO</name>